<sequence length="95" mass="8474">MRSKFLLAALPALLLGLAACDDQSTPNSGSSNTNEPAATGTSPSGAPVTGGTSGSSMNNAPAPTTTAPGGSTAGGAAGGGGNTSGGAPTAGGGGQ</sequence>
<feature type="signal peptide" evidence="2">
    <location>
        <begin position="1"/>
        <end position="21"/>
    </location>
</feature>
<keyword evidence="2" id="KW-0732">Signal</keyword>
<dbReference type="PROSITE" id="PS51257">
    <property type="entry name" value="PROKAR_LIPOPROTEIN"/>
    <property type="match status" value="1"/>
</dbReference>
<organism evidence="3 4">
    <name type="scientific">Azospirillum thermophilum</name>
    <dbReference type="NCBI Taxonomy" id="2202148"/>
    <lineage>
        <taxon>Bacteria</taxon>
        <taxon>Pseudomonadati</taxon>
        <taxon>Pseudomonadota</taxon>
        <taxon>Alphaproteobacteria</taxon>
        <taxon>Rhodospirillales</taxon>
        <taxon>Azospirillaceae</taxon>
        <taxon>Azospirillum</taxon>
    </lineage>
</organism>
<evidence type="ECO:0000256" key="1">
    <source>
        <dbReference type="SAM" id="MobiDB-lite"/>
    </source>
</evidence>
<proteinExistence type="predicted"/>
<feature type="compositionally biased region" description="Low complexity" evidence="1">
    <location>
        <begin position="59"/>
        <end position="70"/>
    </location>
</feature>
<dbReference type="Proteomes" id="UP000245629">
    <property type="component" value="Chromosome 2"/>
</dbReference>
<feature type="region of interest" description="Disordered" evidence="1">
    <location>
        <begin position="20"/>
        <end position="95"/>
    </location>
</feature>
<dbReference type="RefSeq" id="WP_109327798.1">
    <property type="nucleotide sequence ID" value="NZ_CP029353.1"/>
</dbReference>
<evidence type="ECO:0000256" key="2">
    <source>
        <dbReference type="SAM" id="SignalP"/>
    </source>
</evidence>
<accession>A0A2S2CRE8</accession>
<dbReference type="KEGG" id="azz:DEW08_13210"/>
<gene>
    <name evidence="3" type="ORF">DEW08_13210</name>
</gene>
<dbReference type="AlphaFoldDB" id="A0A2S2CRE8"/>
<reference evidence="4" key="1">
    <citation type="submission" date="2018-05" db="EMBL/GenBank/DDBJ databases">
        <title>Azospirillum thermophila sp. nov., a novel isolated from hot spring.</title>
        <authorList>
            <person name="Zhao Z."/>
        </authorList>
    </citation>
    <scope>NUCLEOTIDE SEQUENCE [LARGE SCALE GENOMIC DNA]</scope>
    <source>
        <strain evidence="4">CFH 70021</strain>
    </source>
</reference>
<protein>
    <submittedName>
        <fullName evidence="3">Uncharacterized protein</fullName>
    </submittedName>
</protein>
<dbReference type="EMBL" id="CP029353">
    <property type="protein sequence ID" value="AWK87058.1"/>
    <property type="molecule type" value="Genomic_DNA"/>
</dbReference>
<name>A0A2S2CRE8_9PROT</name>
<feature type="chain" id="PRO_5015640325" evidence="2">
    <location>
        <begin position="22"/>
        <end position="95"/>
    </location>
</feature>
<feature type="compositionally biased region" description="Polar residues" evidence="1">
    <location>
        <begin position="22"/>
        <end position="44"/>
    </location>
</feature>
<evidence type="ECO:0000313" key="3">
    <source>
        <dbReference type="EMBL" id="AWK87058.1"/>
    </source>
</evidence>
<evidence type="ECO:0000313" key="4">
    <source>
        <dbReference type="Proteomes" id="UP000245629"/>
    </source>
</evidence>
<keyword evidence="4" id="KW-1185">Reference proteome</keyword>
<feature type="compositionally biased region" description="Gly residues" evidence="1">
    <location>
        <begin position="71"/>
        <end position="95"/>
    </location>
</feature>